<dbReference type="Proteomes" id="UP000004713">
    <property type="component" value="Unassembled WGS sequence"/>
</dbReference>
<accession>B0NQH2</accession>
<evidence type="ECO:0000313" key="2">
    <source>
        <dbReference type="Proteomes" id="UP000004713"/>
    </source>
</evidence>
<reference evidence="1 2" key="1">
    <citation type="submission" date="2007-11" db="EMBL/GenBank/DDBJ databases">
        <title>Draft genome sequence of Bacteroides stercoris(ATCC 43183).</title>
        <authorList>
            <person name="Sudarsanam P."/>
            <person name="Ley R."/>
            <person name="Guruge J."/>
            <person name="Turnbaugh P.J."/>
            <person name="Mahowald M."/>
            <person name="Liep D."/>
            <person name="Gordon J."/>
        </authorList>
    </citation>
    <scope>NUCLEOTIDE SEQUENCE [LARGE SCALE GENOMIC DNA]</scope>
    <source>
        <strain evidence="1 2">ATCC 43183</strain>
    </source>
</reference>
<dbReference type="EMBL" id="ABFZ02000019">
    <property type="protein sequence ID" value="EDS15121.1"/>
    <property type="molecule type" value="Genomic_DNA"/>
</dbReference>
<sequence length="43" mass="4971">MPTLPKSNRPTVVYFSSDSRFSFVQQLSDERETAVGRENFSMK</sequence>
<reference evidence="1 2" key="2">
    <citation type="submission" date="2007-11" db="EMBL/GenBank/DDBJ databases">
        <authorList>
            <person name="Fulton L."/>
            <person name="Clifton S."/>
            <person name="Fulton B."/>
            <person name="Xu J."/>
            <person name="Minx P."/>
            <person name="Pepin K.H."/>
            <person name="Johnson M."/>
            <person name="Thiruvilangam P."/>
            <person name="Bhonagiri V."/>
            <person name="Nash W.E."/>
            <person name="Mardis E.R."/>
            <person name="Wilson R.K."/>
        </authorList>
    </citation>
    <scope>NUCLEOTIDE SEQUENCE [LARGE SCALE GENOMIC DNA]</scope>
    <source>
        <strain evidence="1 2">ATCC 43183</strain>
    </source>
</reference>
<name>B0NQH2_BACSE</name>
<protein>
    <submittedName>
        <fullName evidence="1">Uncharacterized protein</fullName>
    </submittedName>
</protein>
<organism evidence="1 2">
    <name type="scientific">Bacteroides stercoris ATCC 43183</name>
    <dbReference type="NCBI Taxonomy" id="449673"/>
    <lineage>
        <taxon>Bacteria</taxon>
        <taxon>Pseudomonadati</taxon>
        <taxon>Bacteroidota</taxon>
        <taxon>Bacteroidia</taxon>
        <taxon>Bacteroidales</taxon>
        <taxon>Bacteroidaceae</taxon>
        <taxon>Bacteroides</taxon>
    </lineage>
</organism>
<evidence type="ECO:0000313" key="1">
    <source>
        <dbReference type="EMBL" id="EDS15121.1"/>
    </source>
</evidence>
<dbReference type="GeneID" id="75428768"/>
<proteinExistence type="predicted"/>
<dbReference type="AlphaFoldDB" id="B0NQH2"/>
<comment type="caution">
    <text evidence="1">The sequence shown here is derived from an EMBL/GenBank/DDBJ whole genome shotgun (WGS) entry which is preliminary data.</text>
</comment>
<dbReference type="RefSeq" id="WP_005654575.1">
    <property type="nucleotide sequence ID" value="NZ_CAXTDC010000022.1"/>
</dbReference>
<gene>
    <name evidence="1" type="ORF">BACSTE_01620</name>
</gene>
<dbReference type="HOGENOM" id="CLU_3229889_0_0_10"/>